<name>A0A820KA29_9BILA</name>
<dbReference type="AlphaFoldDB" id="A0A820KA29"/>
<reference evidence="1" key="1">
    <citation type="submission" date="2021-02" db="EMBL/GenBank/DDBJ databases">
        <authorList>
            <person name="Nowell W R."/>
        </authorList>
    </citation>
    <scope>NUCLEOTIDE SEQUENCE</scope>
</reference>
<feature type="non-terminal residue" evidence="1">
    <location>
        <position position="51"/>
    </location>
</feature>
<gene>
    <name evidence="1" type="ORF">FNK824_LOCUS41994</name>
</gene>
<accession>A0A820KA29</accession>
<evidence type="ECO:0000313" key="2">
    <source>
        <dbReference type="Proteomes" id="UP000663874"/>
    </source>
</evidence>
<evidence type="ECO:0000313" key="1">
    <source>
        <dbReference type="EMBL" id="CAF4340388.1"/>
    </source>
</evidence>
<organism evidence="1 2">
    <name type="scientific">Rotaria sordida</name>
    <dbReference type="NCBI Taxonomy" id="392033"/>
    <lineage>
        <taxon>Eukaryota</taxon>
        <taxon>Metazoa</taxon>
        <taxon>Spiralia</taxon>
        <taxon>Gnathifera</taxon>
        <taxon>Rotifera</taxon>
        <taxon>Eurotatoria</taxon>
        <taxon>Bdelloidea</taxon>
        <taxon>Philodinida</taxon>
        <taxon>Philodinidae</taxon>
        <taxon>Rotaria</taxon>
    </lineage>
</organism>
<comment type="caution">
    <text evidence="1">The sequence shown here is derived from an EMBL/GenBank/DDBJ whole genome shotgun (WGS) entry which is preliminary data.</text>
</comment>
<dbReference type="EMBL" id="CAJOBE010045457">
    <property type="protein sequence ID" value="CAF4340388.1"/>
    <property type="molecule type" value="Genomic_DNA"/>
</dbReference>
<protein>
    <submittedName>
        <fullName evidence="1">Uncharacterized protein</fullName>
    </submittedName>
</protein>
<proteinExistence type="predicted"/>
<dbReference type="Proteomes" id="UP000663874">
    <property type="component" value="Unassembled WGS sequence"/>
</dbReference>
<sequence>MQCPTNQTNMSLISFYLDYLTEQRLEQDSPLTGYLQYILSEVVLKHDYTQR</sequence>